<dbReference type="GO" id="GO:0004930">
    <property type="term" value="F:G protein-coupled receptor activity"/>
    <property type="evidence" value="ECO:0007669"/>
    <property type="project" value="InterPro"/>
</dbReference>
<dbReference type="InterPro" id="IPR000068">
    <property type="entry name" value="GPCR_3_Ca_sens_rcpt-rel"/>
</dbReference>
<dbReference type="Proteomes" id="UP000018468">
    <property type="component" value="Linkage group LG14"/>
</dbReference>
<dbReference type="Ensembl" id="ENSLOCT00000002713.1">
    <property type="protein sequence ID" value="ENSLOCP00000002707.1"/>
    <property type="gene ID" value="ENSLOCG00000002315.1"/>
</dbReference>
<dbReference type="OMA" id="IRIFCIK"/>
<dbReference type="EMBL" id="AHAT01022509">
    <property type="status" value="NOT_ANNOTATED_CDS"/>
    <property type="molecule type" value="Genomic_DNA"/>
</dbReference>
<accession>W5M2U9</accession>
<protein>
    <recommendedName>
        <fullName evidence="5">Receptor ligand binding region domain-containing protein</fullName>
    </recommendedName>
</protein>
<proteinExistence type="predicted"/>
<dbReference type="InterPro" id="IPR028082">
    <property type="entry name" value="Peripla_BP_I"/>
</dbReference>
<evidence type="ECO:0000259" key="5">
    <source>
        <dbReference type="Pfam" id="PF01094"/>
    </source>
</evidence>
<dbReference type="GeneTree" id="ENSGT01050000244874"/>
<sequence>MAIPEFKDFLLNIRPSFDPANTVYNVFWENIFGCTLYLTEESFGLNVSKTKSKICTGKERLDEIENAFFDVTQLRLSYNVYKAVYAIVHALHDLLFCAKEGNPAVLCGDVSRIEPWEVTKHLKRVNFVNRFGEAVYFDENGDPPAA</sequence>
<dbReference type="FunFam" id="3.40.50.2300:FF:001160">
    <property type="match status" value="1"/>
</dbReference>
<dbReference type="AlphaFoldDB" id="W5M2U9"/>
<dbReference type="Gene3D" id="3.40.50.2300">
    <property type="match status" value="1"/>
</dbReference>
<reference evidence="7" key="1">
    <citation type="submission" date="2011-12" db="EMBL/GenBank/DDBJ databases">
        <title>The Draft Genome of Lepisosteus oculatus.</title>
        <authorList>
            <consortium name="The Broad Institute Genome Assembly &amp; Analysis Group"/>
            <consortium name="Computational R&amp;D Group"/>
            <consortium name="and Sequencing Platform"/>
            <person name="Di Palma F."/>
            <person name="Alfoldi J."/>
            <person name="Johnson J."/>
            <person name="Berlin A."/>
            <person name="Gnerre S."/>
            <person name="Jaffe D."/>
            <person name="MacCallum I."/>
            <person name="Young S."/>
            <person name="Walker B.J."/>
            <person name="Lander E.S."/>
            <person name="Lindblad-Toh K."/>
        </authorList>
    </citation>
    <scope>NUCLEOTIDE SEQUENCE [LARGE SCALE GENOMIC DNA]</scope>
</reference>
<evidence type="ECO:0000313" key="7">
    <source>
        <dbReference type="Proteomes" id="UP000018468"/>
    </source>
</evidence>
<dbReference type="InterPro" id="IPR001828">
    <property type="entry name" value="ANF_lig-bd_rcpt"/>
</dbReference>
<evidence type="ECO:0000256" key="1">
    <source>
        <dbReference type="ARBA" id="ARBA00004370"/>
    </source>
</evidence>
<name>W5M2U9_LEPOC</name>
<dbReference type="PANTHER" id="PTHR24061:SF519">
    <property type="entry name" value="EXTRACELLULAR CALCIUM-SENSING RECEPTOR-LIKE"/>
    <property type="match status" value="1"/>
</dbReference>
<dbReference type="HOGENOM" id="CLU_1781722_0_0_1"/>
<dbReference type="GO" id="GO:0016020">
    <property type="term" value="C:membrane"/>
    <property type="evidence" value="ECO:0007669"/>
    <property type="project" value="UniProtKB-SubCell"/>
</dbReference>
<dbReference type="InParanoid" id="W5M2U9"/>
<evidence type="ECO:0000313" key="6">
    <source>
        <dbReference type="Ensembl" id="ENSLOCP00000002707.1"/>
    </source>
</evidence>
<dbReference type="STRING" id="7918.ENSLOCP00000002707"/>
<keyword evidence="3" id="KW-1133">Transmembrane helix</keyword>
<dbReference type="Pfam" id="PF01094">
    <property type="entry name" value="ANF_receptor"/>
    <property type="match status" value="1"/>
</dbReference>
<dbReference type="PANTHER" id="PTHR24061">
    <property type="entry name" value="CALCIUM-SENSING RECEPTOR-RELATED"/>
    <property type="match status" value="1"/>
</dbReference>
<organism evidence="6 7">
    <name type="scientific">Lepisosteus oculatus</name>
    <name type="common">Spotted gar</name>
    <dbReference type="NCBI Taxonomy" id="7918"/>
    <lineage>
        <taxon>Eukaryota</taxon>
        <taxon>Metazoa</taxon>
        <taxon>Chordata</taxon>
        <taxon>Craniata</taxon>
        <taxon>Vertebrata</taxon>
        <taxon>Euteleostomi</taxon>
        <taxon>Actinopterygii</taxon>
        <taxon>Neopterygii</taxon>
        <taxon>Holostei</taxon>
        <taxon>Semionotiformes</taxon>
        <taxon>Lepisosteidae</taxon>
        <taxon>Lepisosteus</taxon>
    </lineage>
</organism>
<dbReference type="eggNOG" id="KOG1056">
    <property type="taxonomic scope" value="Eukaryota"/>
</dbReference>
<evidence type="ECO:0000256" key="2">
    <source>
        <dbReference type="ARBA" id="ARBA00022692"/>
    </source>
</evidence>
<keyword evidence="2" id="KW-0812">Transmembrane</keyword>
<keyword evidence="4" id="KW-0472">Membrane</keyword>
<evidence type="ECO:0000256" key="3">
    <source>
        <dbReference type="ARBA" id="ARBA00022989"/>
    </source>
</evidence>
<reference evidence="6" key="3">
    <citation type="submission" date="2025-09" db="UniProtKB">
        <authorList>
            <consortium name="Ensembl"/>
        </authorList>
    </citation>
    <scope>IDENTIFICATION</scope>
</reference>
<feature type="domain" description="Receptor ligand binding region" evidence="5">
    <location>
        <begin position="27"/>
        <end position="144"/>
    </location>
</feature>
<dbReference type="Bgee" id="ENSLOCG00000002315">
    <property type="expression patterns" value="Expressed in ovary and 2 other cell types or tissues"/>
</dbReference>
<dbReference type="SUPFAM" id="SSF53822">
    <property type="entry name" value="Periplasmic binding protein-like I"/>
    <property type="match status" value="1"/>
</dbReference>
<evidence type="ECO:0000256" key="4">
    <source>
        <dbReference type="ARBA" id="ARBA00023136"/>
    </source>
</evidence>
<reference evidence="6" key="2">
    <citation type="submission" date="2025-08" db="UniProtKB">
        <authorList>
            <consortium name="Ensembl"/>
        </authorList>
    </citation>
    <scope>IDENTIFICATION</scope>
</reference>
<comment type="subcellular location">
    <subcellularLocation>
        <location evidence="1">Membrane</location>
    </subcellularLocation>
</comment>
<keyword evidence="7" id="KW-1185">Reference proteome</keyword>